<dbReference type="EMBL" id="BGPR01010200">
    <property type="protein sequence ID" value="GBN44820.1"/>
    <property type="molecule type" value="Genomic_DNA"/>
</dbReference>
<evidence type="ECO:0000313" key="2">
    <source>
        <dbReference type="Proteomes" id="UP000499080"/>
    </source>
</evidence>
<comment type="caution">
    <text evidence="1">The sequence shown here is derived from an EMBL/GenBank/DDBJ whole genome shotgun (WGS) entry which is preliminary data.</text>
</comment>
<dbReference type="OrthoDB" id="8191755at2759"/>
<dbReference type="Proteomes" id="UP000499080">
    <property type="component" value="Unassembled WGS sequence"/>
</dbReference>
<proteinExistence type="predicted"/>
<sequence length="91" mass="10547">MNVSYINNRATERLSTVQSRIQCSGLKVFTNEQEILLEGYLKKAPKCNMALQYRCARQVTVTKNVLNKPYPPSWEMEKSAGIDWIKCFMKI</sequence>
<reference evidence="1 2" key="1">
    <citation type="journal article" date="2019" name="Sci. Rep.">
        <title>Orb-weaving spider Araneus ventricosus genome elucidates the spidroin gene catalogue.</title>
        <authorList>
            <person name="Kono N."/>
            <person name="Nakamura H."/>
            <person name="Ohtoshi R."/>
            <person name="Moran D.A.P."/>
            <person name="Shinohara A."/>
            <person name="Yoshida Y."/>
            <person name="Fujiwara M."/>
            <person name="Mori M."/>
            <person name="Tomita M."/>
            <person name="Arakawa K."/>
        </authorList>
    </citation>
    <scope>NUCLEOTIDE SEQUENCE [LARGE SCALE GENOMIC DNA]</scope>
</reference>
<protein>
    <submittedName>
        <fullName evidence="1">Uncharacterized protein</fullName>
    </submittedName>
</protein>
<accession>A0A4Y2P2R0</accession>
<name>A0A4Y2P2R0_ARAVE</name>
<organism evidence="1 2">
    <name type="scientific">Araneus ventricosus</name>
    <name type="common">Orbweaver spider</name>
    <name type="synonym">Epeira ventricosa</name>
    <dbReference type="NCBI Taxonomy" id="182803"/>
    <lineage>
        <taxon>Eukaryota</taxon>
        <taxon>Metazoa</taxon>
        <taxon>Ecdysozoa</taxon>
        <taxon>Arthropoda</taxon>
        <taxon>Chelicerata</taxon>
        <taxon>Arachnida</taxon>
        <taxon>Araneae</taxon>
        <taxon>Araneomorphae</taxon>
        <taxon>Entelegynae</taxon>
        <taxon>Araneoidea</taxon>
        <taxon>Araneidae</taxon>
        <taxon>Araneus</taxon>
    </lineage>
</organism>
<evidence type="ECO:0000313" key="1">
    <source>
        <dbReference type="EMBL" id="GBN44820.1"/>
    </source>
</evidence>
<dbReference type="AlphaFoldDB" id="A0A4Y2P2R0"/>
<gene>
    <name evidence="1" type="ORF">AVEN_133512_1</name>
</gene>
<keyword evidence="2" id="KW-1185">Reference proteome</keyword>